<dbReference type="Gene3D" id="1.25.40.10">
    <property type="entry name" value="Tetratricopeptide repeat domain"/>
    <property type="match status" value="1"/>
</dbReference>
<evidence type="ECO:0000313" key="3">
    <source>
        <dbReference type="Proteomes" id="UP000054166"/>
    </source>
</evidence>
<accession>A0A0C3BKK0</accession>
<name>A0A0C3BKK0_PILCF</name>
<dbReference type="InterPro" id="IPR024983">
    <property type="entry name" value="CHAT_dom"/>
</dbReference>
<keyword evidence="3" id="KW-1185">Reference proteome</keyword>
<proteinExistence type="predicted"/>
<organism evidence="2 3">
    <name type="scientific">Piloderma croceum (strain F 1598)</name>
    <dbReference type="NCBI Taxonomy" id="765440"/>
    <lineage>
        <taxon>Eukaryota</taxon>
        <taxon>Fungi</taxon>
        <taxon>Dikarya</taxon>
        <taxon>Basidiomycota</taxon>
        <taxon>Agaricomycotina</taxon>
        <taxon>Agaricomycetes</taxon>
        <taxon>Agaricomycetidae</taxon>
        <taxon>Atheliales</taxon>
        <taxon>Atheliaceae</taxon>
        <taxon>Piloderma</taxon>
    </lineage>
</organism>
<dbReference type="Pfam" id="PF12770">
    <property type="entry name" value="CHAT"/>
    <property type="match status" value="1"/>
</dbReference>
<sequence length="1406" mass="156486">MQSSHPDVRSAIKVLEDTLLSFPEGSNSHLDTMEKMANLHVAQFESPSHSSANLDEAIDLWREICRLCMPSGHRHLLALYQLSTLLQRRCFPTRLLQGLIHDRSPQTSKPNRDDLDEAILTQRAALLICPPDHELRLSLLGQLGSSLLQRIDNLAALQESARLLRSALSLCPDHDKHRFPLLDNLSSALASLVGASERHSVEAEVEELVRIHREITDHHSPTAENRIGSLIETGKWLRRLCEPPLRRVNRAKCIYDLAQEILQLSPENSQARELLAIVEVVEEQGSHHHDTSIQRLTHEHHLARFTTISSPTIIRLLNKLQFRKQSTLQPLYHKTSNDGPFKSGEVDTEIRKNLYCLCRNQSGEGQNVRLAYLNLGTLFQRRYLDGNDICDLNAAIEYQEEARRFLDPQDDFYSILSSNMQNSLLRRYAINGHIEDYKRHYELALEECQSAVHLIGPTLLPSPMVEHFVAPTRTLATRQENWETLIQYHGEARTPDSLGQLAEHIFSRFTESHSEDLADLTKVLGLINEIEQADTPVPKSTSNLRSRVFLCWYRRSGELPYLNNAISLAATQGYTTTHMEALYERYIHEGSSSDLEKAIALGMVLHHPDNRPTGGYYVSSLGLCLSTRYSRTGNVDDLEESFRYSDSIDLAEAYMHRYERFGRVEDLECVFQAGGLSRGDGKGYTADGEESTTSDYDEGDPNFWSTRKSILHCLALLTMHELQADPNLVLFAKSIITTAETHCSYTLRPYLLHCRVRIIVAEMGESDSGLHSAIAAVEEAISILPKNCVHRPLFLASLGDLLCRRYYSTSQQADLIASIEAIRGALSQVVPSNPRWAAYSFALGMSLELYSKTGNTEASPMVDAIFSLRDAAFAPSASLQIRYIAAINWAKAAAMSADPDALYAYDIVMEILPQFASLGLDVRDRHRTLVRMTSDIVSDAAACAISYGSVEKAVEFLERGRSVFWRQATQLRSPMGTLLDAAPDLANRLAELARDLNISSLRTRGPGDSKARLAFLAREGPKRRALADEWEMLVEKARSVEGFEDFLRPSRYTQLAKAAAVSTVVMLSATAETCHAIILNSEVSTPRYLTLPLMTMPRAVELTSCLQTTLNRANRQSRRVAKMVLPFRAKSEETAFACLLAILWMDIVKPVLDFIGLQKSTCPPRLTWFCTGALALLPIHAAGIYAGPENISISDFVTPSYTPTLSHLLLPTQTSTDKVKLLLVSHSPGHAPIPNVSLELRCIQAVIGTTTTNTICIQLENEDATYNNVLAKMASSHITHLACHGTVSHDPLDNAVVLHDGNLKVDTLMRTSLVDARLVFLSACQTAQINPSEPDEFIHIAAAMLFAGFRGAIATMWAIDDNDGPQMAKSFYHGIVKGGTVDFSHSAASLHKAVREGRESGPKNSF</sequence>
<dbReference type="Proteomes" id="UP000054166">
    <property type="component" value="Unassembled WGS sequence"/>
</dbReference>
<reference evidence="2 3" key="1">
    <citation type="submission" date="2014-04" db="EMBL/GenBank/DDBJ databases">
        <authorList>
            <consortium name="DOE Joint Genome Institute"/>
            <person name="Kuo A."/>
            <person name="Tarkka M."/>
            <person name="Buscot F."/>
            <person name="Kohler A."/>
            <person name="Nagy L.G."/>
            <person name="Floudas D."/>
            <person name="Copeland A."/>
            <person name="Barry K.W."/>
            <person name="Cichocki N."/>
            <person name="Veneault-Fourrey C."/>
            <person name="LaButti K."/>
            <person name="Lindquist E.A."/>
            <person name="Lipzen A."/>
            <person name="Lundell T."/>
            <person name="Morin E."/>
            <person name="Murat C."/>
            <person name="Sun H."/>
            <person name="Tunlid A."/>
            <person name="Henrissat B."/>
            <person name="Grigoriev I.V."/>
            <person name="Hibbett D.S."/>
            <person name="Martin F."/>
            <person name="Nordberg H.P."/>
            <person name="Cantor M.N."/>
            <person name="Hua S.X."/>
        </authorList>
    </citation>
    <scope>NUCLEOTIDE SEQUENCE [LARGE SCALE GENOMIC DNA]</scope>
    <source>
        <strain evidence="2 3">F 1598</strain>
    </source>
</reference>
<dbReference type="OrthoDB" id="2787639at2759"/>
<dbReference type="STRING" id="765440.A0A0C3BKK0"/>
<gene>
    <name evidence="2" type="ORF">PILCRDRAFT_11748</name>
</gene>
<protein>
    <recommendedName>
        <fullName evidence="1">CHAT domain-containing protein</fullName>
    </recommendedName>
</protein>
<dbReference type="InterPro" id="IPR011990">
    <property type="entry name" value="TPR-like_helical_dom_sf"/>
</dbReference>
<dbReference type="EMBL" id="KN833021">
    <property type="protein sequence ID" value="KIM77862.1"/>
    <property type="molecule type" value="Genomic_DNA"/>
</dbReference>
<dbReference type="InParanoid" id="A0A0C3BKK0"/>
<dbReference type="HOGENOM" id="CLU_001305_0_3_1"/>
<feature type="domain" description="CHAT" evidence="1">
    <location>
        <begin position="1146"/>
        <end position="1382"/>
    </location>
</feature>
<reference evidence="3" key="2">
    <citation type="submission" date="2015-01" db="EMBL/GenBank/DDBJ databases">
        <title>Evolutionary Origins and Diversification of the Mycorrhizal Mutualists.</title>
        <authorList>
            <consortium name="DOE Joint Genome Institute"/>
            <consortium name="Mycorrhizal Genomics Consortium"/>
            <person name="Kohler A."/>
            <person name="Kuo A."/>
            <person name="Nagy L.G."/>
            <person name="Floudas D."/>
            <person name="Copeland A."/>
            <person name="Barry K.W."/>
            <person name="Cichocki N."/>
            <person name="Veneault-Fourrey C."/>
            <person name="LaButti K."/>
            <person name="Lindquist E.A."/>
            <person name="Lipzen A."/>
            <person name="Lundell T."/>
            <person name="Morin E."/>
            <person name="Murat C."/>
            <person name="Riley R."/>
            <person name="Ohm R."/>
            <person name="Sun H."/>
            <person name="Tunlid A."/>
            <person name="Henrissat B."/>
            <person name="Grigoriev I.V."/>
            <person name="Hibbett D.S."/>
            <person name="Martin F."/>
        </authorList>
    </citation>
    <scope>NUCLEOTIDE SEQUENCE [LARGE SCALE GENOMIC DNA]</scope>
    <source>
        <strain evidence="3">F 1598</strain>
    </source>
</reference>
<evidence type="ECO:0000313" key="2">
    <source>
        <dbReference type="EMBL" id="KIM77862.1"/>
    </source>
</evidence>
<evidence type="ECO:0000259" key="1">
    <source>
        <dbReference type="Pfam" id="PF12770"/>
    </source>
</evidence>